<proteinExistence type="predicted"/>
<reference evidence="2" key="1">
    <citation type="submission" date="2023-07" db="EMBL/GenBank/DDBJ databases">
        <title>Whole genome shotgun sequence of Streptomyces spororaveus NBRC 15456.</title>
        <authorList>
            <person name="Komaki H."/>
            <person name="Tamura T."/>
        </authorList>
    </citation>
    <scope>NUCLEOTIDE SEQUENCE [LARGE SCALE GENOMIC DNA]</scope>
    <source>
        <strain evidence="2">NBRC 15456</strain>
    </source>
</reference>
<organism evidence="1 2">
    <name type="scientific">Streptomyces spororaveus</name>
    <dbReference type="NCBI Taxonomy" id="284039"/>
    <lineage>
        <taxon>Bacteria</taxon>
        <taxon>Bacillati</taxon>
        <taxon>Actinomycetota</taxon>
        <taxon>Actinomycetes</taxon>
        <taxon>Kitasatosporales</taxon>
        <taxon>Streptomycetaceae</taxon>
        <taxon>Streptomyces</taxon>
    </lineage>
</organism>
<evidence type="ECO:0000313" key="1">
    <source>
        <dbReference type="EMBL" id="GHI75774.1"/>
    </source>
</evidence>
<accession>A0ABQ3T5Y3</accession>
<gene>
    <name evidence="1" type="ORF">Sspor_13350</name>
</gene>
<dbReference type="SUPFAM" id="SSF50129">
    <property type="entry name" value="GroES-like"/>
    <property type="match status" value="1"/>
</dbReference>
<comment type="caution">
    <text evidence="1">The sequence shown here is derived from an EMBL/GenBank/DDBJ whole genome shotgun (WGS) entry which is preliminary data.</text>
</comment>
<dbReference type="EMBL" id="BNED01000005">
    <property type="protein sequence ID" value="GHI75774.1"/>
    <property type="molecule type" value="Genomic_DNA"/>
</dbReference>
<dbReference type="InterPro" id="IPR011032">
    <property type="entry name" value="GroES-like_sf"/>
</dbReference>
<protein>
    <submittedName>
        <fullName evidence="1">Uncharacterized protein</fullName>
    </submittedName>
</protein>
<dbReference type="Proteomes" id="UP000608522">
    <property type="component" value="Unassembled WGS sequence"/>
</dbReference>
<evidence type="ECO:0000313" key="2">
    <source>
        <dbReference type="Proteomes" id="UP000608522"/>
    </source>
</evidence>
<keyword evidence="2" id="KW-1185">Reference proteome</keyword>
<name>A0ABQ3T5Y3_9ACTN</name>
<sequence>MGHEFLGVVEETGADVTGLRTGPDALDGTITPGRVFDRTFTLDRTPAAYRDMADRRVLKALVSP</sequence>